<feature type="compositionally biased region" description="Basic and acidic residues" evidence="1">
    <location>
        <begin position="15"/>
        <end position="25"/>
    </location>
</feature>
<feature type="compositionally biased region" description="Basic and acidic residues" evidence="1">
    <location>
        <begin position="48"/>
        <end position="58"/>
    </location>
</feature>
<accession>A0A5S6R3H0</accession>
<evidence type="ECO:0000256" key="1">
    <source>
        <dbReference type="SAM" id="MobiDB-lite"/>
    </source>
</evidence>
<dbReference type="Proteomes" id="UP000046395">
    <property type="component" value="Unassembled WGS sequence"/>
</dbReference>
<keyword evidence="2" id="KW-1185">Reference proteome</keyword>
<feature type="compositionally biased region" description="Basic residues" evidence="1">
    <location>
        <begin position="1"/>
        <end position="14"/>
    </location>
</feature>
<proteinExistence type="predicted"/>
<sequence>MAPARRLSRQHRSRNREGEQRERKSAGRTSANAVAKRPFEQSGGDPAEAPRHPVERWLHHIRPSSTDDAPSNSGTAVLTQAAVCMGDSIVD</sequence>
<name>A0A5S6R3H0_TRIMR</name>
<organism evidence="2 3">
    <name type="scientific">Trichuris muris</name>
    <name type="common">Mouse whipworm</name>
    <dbReference type="NCBI Taxonomy" id="70415"/>
    <lineage>
        <taxon>Eukaryota</taxon>
        <taxon>Metazoa</taxon>
        <taxon>Ecdysozoa</taxon>
        <taxon>Nematoda</taxon>
        <taxon>Enoplea</taxon>
        <taxon>Dorylaimia</taxon>
        <taxon>Trichinellida</taxon>
        <taxon>Trichuridae</taxon>
        <taxon>Trichuris</taxon>
    </lineage>
</organism>
<feature type="region of interest" description="Disordered" evidence="1">
    <location>
        <begin position="1"/>
        <end position="74"/>
    </location>
</feature>
<protein>
    <submittedName>
        <fullName evidence="3">Uncharacterized protein</fullName>
    </submittedName>
</protein>
<evidence type="ECO:0000313" key="2">
    <source>
        <dbReference type="Proteomes" id="UP000046395"/>
    </source>
</evidence>
<dbReference type="AlphaFoldDB" id="A0A5S6R3H0"/>
<feature type="compositionally biased region" description="Polar residues" evidence="1">
    <location>
        <begin position="63"/>
        <end position="74"/>
    </location>
</feature>
<reference evidence="3" key="1">
    <citation type="submission" date="2019-12" db="UniProtKB">
        <authorList>
            <consortium name="WormBaseParasite"/>
        </authorList>
    </citation>
    <scope>IDENTIFICATION</scope>
</reference>
<evidence type="ECO:0000313" key="3">
    <source>
        <dbReference type="WBParaSite" id="TMUE_3000014050.1"/>
    </source>
</evidence>
<dbReference type="WBParaSite" id="TMUE_3000014050.1">
    <property type="protein sequence ID" value="TMUE_3000014050.1"/>
    <property type="gene ID" value="WBGene00302112"/>
</dbReference>